<accession>A0A9P7QE01</accession>
<comment type="caution">
    <text evidence="2">The sequence shown here is derived from an EMBL/GenBank/DDBJ whole genome shotgun (WGS) entry which is preliminary data.</text>
</comment>
<keyword evidence="3" id="KW-1185">Reference proteome</keyword>
<evidence type="ECO:0000313" key="2">
    <source>
        <dbReference type="EMBL" id="KAG6291444.1"/>
    </source>
</evidence>
<dbReference type="Proteomes" id="UP000707071">
    <property type="component" value="Unassembled WGS sequence"/>
</dbReference>
<dbReference type="Pfam" id="PF01636">
    <property type="entry name" value="APH"/>
    <property type="match status" value="1"/>
</dbReference>
<evidence type="ECO:0000313" key="3">
    <source>
        <dbReference type="Proteomes" id="UP000707071"/>
    </source>
</evidence>
<dbReference type="InterPro" id="IPR011009">
    <property type="entry name" value="Kinase-like_dom_sf"/>
</dbReference>
<dbReference type="Gene3D" id="3.90.1200.10">
    <property type="match status" value="1"/>
</dbReference>
<dbReference type="PANTHER" id="PTHR21310">
    <property type="entry name" value="AMINOGLYCOSIDE PHOSPHOTRANSFERASE-RELATED-RELATED"/>
    <property type="match status" value="1"/>
</dbReference>
<evidence type="ECO:0000259" key="1">
    <source>
        <dbReference type="Pfam" id="PF01636"/>
    </source>
</evidence>
<sequence length="291" mass="33311">MASVLRRKAADRGKSLLDMILKERKFARSIVVLVFKATRLRLTRTSHKPGSVVLISAKICIKSNSFTRLVEAEAMVYVSRSTSIPVPRVYSAFEYKQRVYIVMERIHGQPLSVDWVQRSSTSKAKILEQLRLVADEMRKIEVPEDAGVSDICGGPIYDPRLPGRSHWGPFPSISAFHRQLRNGIVPDDIRDPESIPQDLRELFLFHQQLWGNPVFTHGDLSSLNILAKGDEVVGILDWETAAWMPCYWEYTAARDANPQNLFWREEVDKFLTPNPQAWEAEAIRKKYFGDL</sequence>
<gene>
    <name evidence="2" type="ORF">E4U09_003938</name>
</gene>
<proteinExistence type="predicted"/>
<dbReference type="AlphaFoldDB" id="A0A9P7QE01"/>
<dbReference type="InterPro" id="IPR051678">
    <property type="entry name" value="AGP_Transferase"/>
</dbReference>
<dbReference type="PANTHER" id="PTHR21310:SF55">
    <property type="entry name" value="AMINOGLYCOSIDE PHOSPHOTRANSFERASE DOMAIN-CONTAINING PROTEIN"/>
    <property type="match status" value="1"/>
</dbReference>
<feature type="domain" description="Aminoglycoside phosphotransferase" evidence="1">
    <location>
        <begin position="71"/>
        <end position="254"/>
    </location>
</feature>
<dbReference type="CDD" id="cd05120">
    <property type="entry name" value="APH_ChoK_like"/>
    <property type="match status" value="1"/>
</dbReference>
<name>A0A9P7QE01_9HYPO</name>
<protein>
    <recommendedName>
        <fullName evidence="1">Aminoglycoside phosphotransferase domain-containing protein</fullName>
    </recommendedName>
</protein>
<dbReference type="SUPFAM" id="SSF56112">
    <property type="entry name" value="Protein kinase-like (PK-like)"/>
    <property type="match status" value="1"/>
</dbReference>
<reference evidence="2 3" key="1">
    <citation type="journal article" date="2020" name="bioRxiv">
        <title>Whole genome comparisons of ergot fungi reveals the divergence and evolution of species within the genus Claviceps are the result of varying mechanisms driving genome evolution and host range expansion.</title>
        <authorList>
            <person name="Wyka S.A."/>
            <person name="Mondo S.J."/>
            <person name="Liu M."/>
            <person name="Dettman J."/>
            <person name="Nalam V."/>
            <person name="Broders K.D."/>
        </authorList>
    </citation>
    <scope>NUCLEOTIDE SEQUENCE [LARGE SCALE GENOMIC DNA]</scope>
    <source>
        <strain evidence="2 3">Clav52</strain>
    </source>
</reference>
<dbReference type="EMBL" id="SRRH01000312">
    <property type="protein sequence ID" value="KAG6291444.1"/>
    <property type="molecule type" value="Genomic_DNA"/>
</dbReference>
<organism evidence="2 3">
    <name type="scientific">Claviceps aff. purpurea</name>
    <dbReference type="NCBI Taxonomy" id="1967640"/>
    <lineage>
        <taxon>Eukaryota</taxon>
        <taxon>Fungi</taxon>
        <taxon>Dikarya</taxon>
        <taxon>Ascomycota</taxon>
        <taxon>Pezizomycotina</taxon>
        <taxon>Sordariomycetes</taxon>
        <taxon>Hypocreomycetidae</taxon>
        <taxon>Hypocreales</taxon>
        <taxon>Clavicipitaceae</taxon>
        <taxon>Claviceps</taxon>
    </lineage>
</organism>
<dbReference type="InterPro" id="IPR002575">
    <property type="entry name" value="Aminoglycoside_PTrfase"/>
</dbReference>